<dbReference type="Pfam" id="PF09991">
    <property type="entry name" value="DUF2232"/>
    <property type="match status" value="1"/>
</dbReference>
<dbReference type="InterPro" id="IPR018710">
    <property type="entry name" value="DUF2232"/>
</dbReference>
<feature type="transmembrane region" description="Helical" evidence="1">
    <location>
        <begin position="176"/>
        <end position="200"/>
    </location>
</feature>
<dbReference type="Gene3D" id="1.10.1760.20">
    <property type="match status" value="1"/>
</dbReference>
<feature type="transmembrane region" description="Helical" evidence="1">
    <location>
        <begin position="221"/>
        <end position="240"/>
    </location>
</feature>
<feature type="transmembrane region" description="Helical" evidence="1">
    <location>
        <begin position="246"/>
        <end position="272"/>
    </location>
</feature>
<dbReference type="Proteomes" id="UP000019482">
    <property type="component" value="Unassembled WGS sequence"/>
</dbReference>
<keyword evidence="1" id="KW-1133">Transmembrane helix</keyword>
<keyword evidence="3" id="KW-1185">Reference proteome</keyword>
<organism evidence="2 3">
    <name type="scientific">Clostridium tyrobutyricum DIVETGP</name>
    <dbReference type="NCBI Taxonomy" id="1408889"/>
    <lineage>
        <taxon>Bacteria</taxon>
        <taxon>Bacillati</taxon>
        <taxon>Bacillota</taxon>
        <taxon>Clostridia</taxon>
        <taxon>Eubacteriales</taxon>
        <taxon>Clostridiaceae</taxon>
        <taxon>Clostridium</taxon>
    </lineage>
</organism>
<dbReference type="PANTHER" id="PTHR41324">
    <property type="entry name" value="MEMBRANE PROTEIN-RELATED"/>
    <property type="match status" value="1"/>
</dbReference>
<evidence type="ECO:0000313" key="2">
    <source>
        <dbReference type="EMBL" id="CDL91834.1"/>
    </source>
</evidence>
<keyword evidence="1" id="KW-0812">Transmembrane</keyword>
<dbReference type="PANTHER" id="PTHR41324:SF1">
    <property type="entry name" value="DUF2232 DOMAIN-CONTAINING PROTEIN"/>
    <property type="match status" value="1"/>
</dbReference>
<dbReference type="AlphaFoldDB" id="W6N8P8"/>
<comment type="caution">
    <text evidence="2">The sequence shown here is derived from an EMBL/GenBank/DDBJ whole genome shotgun (WGS) entry which is preliminary data.</text>
</comment>
<feature type="transmembrane region" description="Helical" evidence="1">
    <location>
        <begin position="79"/>
        <end position="96"/>
    </location>
</feature>
<dbReference type="EMBL" id="CBXI010000034">
    <property type="protein sequence ID" value="CDL91834.1"/>
    <property type="molecule type" value="Genomic_DNA"/>
</dbReference>
<feature type="transmembrane region" description="Helical" evidence="1">
    <location>
        <begin position="20"/>
        <end position="42"/>
    </location>
</feature>
<protein>
    <recommendedName>
        <fullName evidence="4">DUF2232 domain-containing protein</fullName>
    </recommendedName>
</protein>
<proteinExistence type="predicted"/>
<evidence type="ECO:0008006" key="4">
    <source>
        <dbReference type="Google" id="ProtNLM"/>
    </source>
</evidence>
<dbReference type="GeneID" id="29419749"/>
<feature type="transmembrane region" description="Helical" evidence="1">
    <location>
        <begin position="284"/>
        <end position="305"/>
    </location>
</feature>
<reference evidence="2 3" key="1">
    <citation type="journal article" date="2015" name="Genome Announc.">
        <title>Draft Genome Sequence of Clostridium tyrobutyricum Strain DIVETGP, Isolated from Cow's Milk for Grana Padano Production.</title>
        <authorList>
            <person name="Soggiu A."/>
            <person name="Piras C."/>
            <person name="Gaiarsa S."/>
            <person name="Sassera D."/>
            <person name="Roncada P."/>
            <person name="Bendixen E."/>
            <person name="Brasca M."/>
            <person name="Bonizzi L."/>
        </authorList>
    </citation>
    <scope>NUCLEOTIDE SEQUENCE [LARGE SCALE GENOMIC DNA]</scope>
    <source>
        <strain evidence="2 3">DIVETGP</strain>
    </source>
</reference>
<sequence length="323" mass="36546">MPNKSYNTKAIVEAGLTTAIIIVITLICVYVPILSMLTNFILPIPIAILFIRQNFKVTLVSIVASAIFIGILYNPVVSLSGVVLNGLPGLVFGYCVKNKKKFNTTIILLSISIFIGTIIYLLVYINIITNQGIYGFIDSSIIKPFKESIDMYNKMGVPKDQISYMESMLTYLKPEIILRIIPASFVVFSFLMAYICYLIGNLILKKLHYDVLTKPFGEIYMSTRVGTVLVVIIIIGLLMNRSNMELGYYFINFGKFMIQFVLIVDGVSLAAYYLKRKFNMSNKLIAVILIVTLFSYLIYIILGIIDMIADFRKLDPYKIVDKR</sequence>
<gene>
    <name evidence="2" type="ORF">CTDIVETGP_1904</name>
</gene>
<name>W6N8P8_CLOTY</name>
<keyword evidence="1" id="KW-0472">Membrane</keyword>
<evidence type="ECO:0000313" key="3">
    <source>
        <dbReference type="Proteomes" id="UP000019482"/>
    </source>
</evidence>
<dbReference type="OrthoDB" id="1938242at2"/>
<accession>W6N8P8</accession>
<evidence type="ECO:0000256" key="1">
    <source>
        <dbReference type="SAM" id="Phobius"/>
    </source>
</evidence>
<dbReference type="RefSeq" id="WP_017895884.1">
    <property type="nucleotide sequence ID" value="NZ_CBXI010000034.1"/>
</dbReference>
<feature type="transmembrane region" description="Helical" evidence="1">
    <location>
        <begin position="108"/>
        <end position="128"/>
    </location>
</feature>